<organism evidence="1 2">
    <name type="scientific">Methanobrevibacter smithii DSM 2374</name>
    <dbReference type="NCBI Taxonomy" id="521002"/>
    <lineage>
        <taxon>Archaea</taxon>
        <taxon>Methanobacteriati</taxon>
        <taxon>Methanobacteriota</taxon>
        <taxon>Methanomada group</taxon>
        <taxon>Methanobacteria</taxon>
        <taxon>Methanobacteriales</taxon>
        <taxon>Methanobacteriaceae</taxon>
        <taxon>Methanobrevibacter</taxon>
    </lineage>
</organism>
<dbReference type="InterPro" id="IPR037914">
    <property type="entry name" value="SpoVT-AbrB_sf"/>
</dbReference>
<proteinExistence type="predicted"/>
<dbReference type="GO" id="GO:0003677">
    <property type="term" value="F:DNA binding"/>
    <property type="evidence" value="ECO:0007669"/>
    <property type="project" value="InterPro"/>
</dbReference>
<comment type="caution">
    <text evidence="1">The sequence shown here is derived from an EMBL/GenBank/DDBJ whole genome shotgun (WGS) entry which is preliminary data.</text>
</comment>
<dbReference type="HOGENOM" id="CLU_185772_0_0_2"/>
<dbReference type="SUPFAM" id="SSF89447">
    <property type="entry name" value="AbrB/MazE/MraZ-like"/>
    <property type="match status" value="1"/>
</dbReference>
<reference evidence="1 2" key="1">
    <citation type="submission" date="2010-01" db="EMBL/GenBank/DDBJ databases">
        <authorList>
            <person name="Weinstock G."/>
            <person name="Sodergren E."/>
            <person name="Clifton S."/>
            <person name="Fulton L."/>
            <person name="Fulton B."/>
            <person name="Courtney L."/>
            <person name="Fronick C."/>
            <person name="Harrison M."/>
            <person name="Strong C."/>
            <person name="Farmer C."/>
            <person name="Delahaunty K."/>
            <person name="Markovic C."/>
            <person name="Hall O."/>
            <person name="Minx P."/>
            <person name="Tomlinson C."/>
            <person name="Mitreva M."/>
            <person name="Nelson J."/>
            <person name="Hou S."/>
            <person name="Wollam A."/>
            <person name="Pepin K.H."/>
            <person name="Johnson M."/>
            <person name="Bhonagiri V."/>
            <person name="Nash W.E."/>
            <person name="Warren W."/>
            <person name="Chinwalla A."/>
            <person name="Mardis E.R."/>
            <person name="Wilson R.K."/>
        </authorList>
    </citation>
    <scope>NUCLEOTIDE SEQUENCE [LARGE SCALE GENOMIC DNA]</scope>
    <source>
        <strain evidence="1 2">DSM 2374</strain>
    </source>
</reference>
<dbReference type="PATRIC" id="fig|521002.11.peg.1611"/>
<accession>D2ZS30</accession>
<dbReference type="AlphaFoldDB" id="D2ZS30"/>
<evidence type="ECO:0000313" key="1">
    <source>
        <dbReference type="EMBL" id="EFC92630.1"/>
    </source>
</evidence>
<evidence type="ECO:0000313" key="2">
    <source>
        <dbReference type="Proteomes" id="UP000004028"/>
    </source>
</evidence>
<dbReference type="Proteomes" id="UP000004028">
    <property type="component" value="Unassembled WGS sequence"/>
</dbReference>
<dbReference type="EMBL" id="ABYV02000011">
    <property type="protein sequence ID" value="EFC92630.1"/>
    <property type="molecule type" value="Genomic_DNA"/>
</dbReference>
<protein>
    <submittedName>
        <fullName evidence="1">SpoVT/AbrB-like protein</fullName>
    </submittedName>
</protein>
<sequence length="80" mass="9397">MEKMLILATSKIQSNYQTTIPKEIRKNYDIDNDTVVEWAINENGNPEINFRKKRNFKDLVGAFKSDEKTNAVELKRSLYE</sequence>
<name>D2ZS30_METSM</name>
<gene>
    <name evidence="1" type="ORF">METSMIF1_03664</name>
</gene>
<dbReference type="Gene3D" id="2.10.260.10">
    <property type="match status" value="1"/>
</dbReference>